<sequence>MAFLARHVLRPSVRQQLQPDISQVQRTQRCFHLPSALRSSSTASHQRQQLHQQGRSSNDPAVTAAYRSMATTTSSGPGSSSSNGGIGDFSPHCHLRLLSEEARCLFPEAVPLASTEIYLLLREEAAKRGLHPSSVSTHLFTSGSRKVLPPHGEGVQHVQALAKALGIRLVLIGHSMGGLVCMQTALDALDSSLFKALVVLDIAPSPYLLHPQAVAQMVPPPREGAYSSAALVGILLDLPLPLFTSKAAAAKALQQLQPPVKPAVLQWLLLSLATETHREAELKHLLREQVHVGNAERMMHDPQQSLSEGHREPYKAPTLFIRGSQSPWLDYKLQGPAIQRHFPGAVLREVAQAGHWLHAQQPQKTQQVIQEFLQSI</sequence>
<evidence type="ECO:0000256" key="1">
    <source>
        <dbReference type="ARBA" id="ARBA00008645"/>
    </source>
</evidence>
<dbReference type="GO" id="GO:0016787">
    <property type="term" value="F:hydrolase activity"/>
    <property type="evidence" value="ECO:0007669"/>
    <property type="project" value="UniProtKB-KW"/>
</dbReference>
<dbReference type="VEuPathDB" id="ToxoDB:cyc_00787"/>
<accession>A0A1D3CT66</accession>
<dbReference type="InParanoid" id="A0A1D3CT66"/>
<dbReference type="Gene3D" id="3.40.50.1820">
    <property type="entry name" value="alpha/beta hydrolase"/>
    <property type="match status" value="1"/>
</dbReference>
<dbReference type="Pfam" id="PF12697">
    <property type="entry name" value="Abhydrolase_6"/>
    <property type="match status" value="1"/>
</dbReference>
<organism evidence="5 6">
    <name type="scientific">Cyclospora cayetanensis</name>
    <dbReference type="NCBI Taxonomy" id="88456"/>
    <lineage>
        <taxon>Eukaryota</taxon>
        <taxon>Sar</taxon>
        <taxon>Alveolata</taxon>
        <taxon>Apicomplexa</taxon>
        <taxon>Conoidasida</taxon>
        <taxon>Coccidia</taxon>
        <taxon>Eucoccidiorida</taxon>
        <taxon>Eimeriorina</taxon>
        <taxon>Eimeriidae</taxon>
        <taxon>Cyclospora</taxon>
    </lineage>
</organism>
<dbReference type="VEuPathDB" id="ToxoDB:LOC34617899"/>
<dbReference type="PANTHER" id="PTHR46118:SF4">
    <property type="entry name" value="PROTEIN ABHD11"/>
    <property type="match status" value="1"/>
</dbReference>
<gene>
    <name evidence="5" type="ORF">cyc_00787</name>
</gene>
<keyword evidence="6" id="KW-1185">Reference proteome</keyword>
<feature type="compositionally biased region" description="Polar residues" evidence="3">
    <location>
        <begin position="37"/>
        <end position="60"/>
    </location>
</feature>
<evidence type="ECO:0000259" key="4">
    <source>
        <dbReference type="Pfam" id="PF12697"/>
    </source>
</evidence>
<comment type="caution">
    <text evidence="5">The sequence shown here is derived from an EMBL/GenBank/DDBJ whole genome shotgun (WGS) entry which is preliminary data.</text>
</comment>
<comment type="similarity">
    <text evidence="1">Belongs to the AB hydrolase superfamily.</text>
</comment>
<reference evidence="5 6" key="1">
    <citation type="journal article" date="2016" name="BMC Genomics">
        <title>Comparative genomics reveals Cyclospora cayetanensis possesses coccidia-like metabolism and invasion components but unique surface antigens.</title>
        <authorList>
            <person name="Liu S."/>
            <person name="Wang L."/>
            <person name="Zheng H."/>
            <person name="Xu Z."/>
            <person name="Roellig D.M."/>
            <person name="Li N."/>
            <person name="Frace M.A."/>
            <person name="Tang K."/>
            <person name="Arrowood M.J."/>
            <person name="Moss D.M."/>
            <person name="Zhang L."/>
            <person name="Feng Y."/>
            <person name="Xiao L."/>
        </authorList>
    </citation>
    <scope>NUCLEOTIDE SEQUENCE [LARGE SCALE GENOMIC DNA]</scope>
    <source>
        <strain evidence="5 6">CHN_HEN01</strain>
    </source>
</reference>
<keyword evidence="2" id="KW-0378">Hydrolase</keyword>
<dbReference type="Proteomes" id="UP000095192">
    <property type="component" value="Unassembled WGS sequence"/>
</dbReference>
<feature type="domain" description="AB hydrolase-1" evidence="4">
    <location>
        <begin position="155"/>
        <end position="364"/>
    </location>
</feature>
<dbReference type="InterPro" id="IPR029058">
    <property type="entry name" value="AB_hydrolase_fold"/>
</dbReference>
<evidence type="ECO:0000313" key="6">
    <source>
        <dbReference type="Proteomes" id="UP000095192"/>
    </source>
</evidence>
<dbReference type="InterPro" id="IPR000073">
    <property type="entry name" value="AB_hydrolase_1"/>
</dbReference>
<protein>
    <submittedName>
        <fullName evidence="5">Alpha beta fold family domain-containing protein</fullName>
    </submittedName>
</protein>
<dbReference type="PANTHER" id="PTHR46118">
    <property type="entry name" value="PROTEIN ABHD11"/>
    <property type="match status" value="1"/>
</dbReference>
<evidence type="ECO:0000256" key="2">
    <source>
        <dbReference type="ARBA" id="ARBA00022801"/>
    </source>
</evidence>
<dbReference type="EMBL" id="JROU02002053">
    <property type="protein sequence ID" value="OEH74392.1"/>
    <property type="molecule type" value="Genomic_DNA"/>
</dbReference>
<dbReference type="SUPFAM" id="SSF53474">
    <property type="entry name" value="alpha/beta-Hydrolases"/>
    <property type="match status" value="1"/>
</dbReference>
<evidence type="ECO:0000256" key="3">
    <source>
        <dbReference type="SAM" id="MobiDB-lite"/>
    </source>
</evidence>
<name>A0A1D3CT66_9EIME</name>
<evidence type="ECO:0000313" key="5">
    <source>
        <dbReference type="EMBL" id="OEH74392.1"/>
    </source>
</evidence>
<dbReference type="AlphaFoldDB" id="A0A1D3CT66"/>
<feature type="region of interest" description="Disordered" evidence="3">
    <location>
        <begin position="35"/>
        <end position="60"/>
    </location>
</feature>
<proteinExistence type="inferred from homology"/>